<dbReference type="SMART" id="SM00862">
    <property type="entry name" value="Trans_reg_C"/>
    <property type="match status" value="1"/>
</dbReference>
<keyword evidence="2" id="KW-0963">Cytoplasm</keyword>
<dbReference type="EMBL" id="JXMS01000001">
    <property type="protein sequence ID" value="OBQ57675.1"/>
    <property type="molecule type" value="Genomic_DNA"/>
</dbReference>
<dbReference type="GO" id="GO:0005829">
    <property type="term" value="C:cytosol"/>
    <property type="evidence" value="ECO:0007669"/>
    <property type="project" value="TreeGrafter"/>
</dbReference>
<dbReference type="PANTHER" id="PTHR48111">
    <property type="entry name" value="REGULATOR OF RPOS"/>
    <property type="match status" value="1"/>
</dbReference>
<evidence type="ECO:0000256" key="4">
    <source>
        <dbReference type="ARBA" id="ARBA00023012"/>
    </source>
</evidence>
<dbReference type="PROSITE" id="PS50110">
    <property type="entry name" value="RESPONSE_REGULATORY"/>
    <property type="match status" value="1"/>
</dbReference>
<keyword evidence="6 9" id="KW-0238">DNA-binding</keyword>
<name>A0A1B7XQ94_9BACT</name>
<evidence type="ECO:0000256" key="7">
    <source>
        <dbReference type="ARBA" id="ARBA00023163"/>
    </source>
</evidence>
<evidence type="ECO:0000256" key="1">
    <source>
        <dbReference type="ARBA" id="ARBA00004496"/>
    </source>
</evidence>
<dbReference type="GO" id="GO:0006355">
    <property type="term" value="P:regulation of DNA-templated transcription"/>
    <property type="evidence" value="ECO:0007669"/>
    <property type="project" value="InterPro"/>
</dbReference>
<evidence type="ECO:0000313" key="12">
    <source>
        <dbReference type="EMBL" id="OBQ57675.1"/>
    </source>
</evidence>
<dbReference type="InterPro" id="IPR039420">
    <property type="entry name" value="WalR-like"/>
</dbReference>
<dbReference type="PANTHER" id="PTHR48111:SF39">
    <property type="entry name" value="TRANSCRIPTIONAL REGULATORY PROTEIN CPXR"/>
    <property type="match status" value="1"/>
</dbReference>
<dbReference type="STRING" id="1560234.SP90_01205"/>
<dbReference type="GO" id="GO:0000156">
    <property type="term" value="F:phosphorelay response regulator activity"/>
    <property type="evidence" value="ECO:0007669"/>
    <property type="project" value="TreeGrafter"/>
</dbReference>
<dbReference type="PROSITE" id="PS51755">
    <property type="entry name" value="OMPR_PHOB"/>
    <property type="match status" value="1"/>
</dbReference>
<dbReference type="SMART" id="SM00448">
    <property type="entry name" value="REC"/>
    <property type="match status" value="1"/>
</dbReference>
<evidence type="ECO:0000259" key="11">
    <source>
        <dbReference type="PROSITE" id="PS51755"/>
    </source>
</evidence>
<dbReference type="RefSeq" id="WP_066851729.1">
    <property type="nucleotide sequence ID" value="NZ_JXMS01000001.1"/>
</dbReference>
<comment type="caution">
    <text evidence="8">Lacks conserved residue(s) required for the propagation of feature annotation.</text>
</comment>
<reference evidence="12 13" key="1">
    <citation type="submission" date="2015-01" db="EMBL/GenBank/DDBJ databases">
        <title>Desulfovibrio sp. JC271 draft genome sequence.</title>
        <authorList>
            <person name="Shivani Y."/>
            <person name="Subhash Y."/>
            <person name="Sasikala C."/>
            <person name="Ramana C.V."/>
        </authorList>
    </citation>
    <scope>NUCLEOTIDE SEQUENCE [LARGE SCALE GENOMIC DNA]</scope>
    <source>
        <strain evidence="12 13">JC271</strain>
    </source>
</reference>
<protein>
    <recommendedName>
        <fullName evidence="14">Transcriptional regulator</fullName>
    </recommendedName>
</protein>
<dbReference type="AlphaFoldDB" id="A0A1B7XQ94"/>
<proteinExistence type="predicted"/>
<keyword evidence="3" id="KW-0597">Phosphoprotein</keyword>
<dbReference type="Gene3D" id="1.10.10.10">
    <property type="entry name" value="Winged helix-like DNA-binding domain superfamily/Winged helix DNA-binding domain"/>
    <property type="match status" value="1"/>
</dbReference>
<dbReference type="InterPro" id="IPR016032">
    <property type="entry name" value="Sig_transdc_resp-reg_C-effctor"/>
</dbReference>
<dbReference type="GO" id="GO:0032993">
    <property type="term" value="C:protein-DNA complex"/>
    <property type="evidence" value="ECO:0007669"/>
    <property type="project" value="TreeGrafter"/>
</dbReference>
<feature type="domain" description="Response regulatory" evidence="10">
    <location>
        <begin position="3"/>
        <end position="116"/>
    </location>
</feature>
<dbReference type="Pfam" id="PF00072">
    <property type="entry name" value="Response_reg"/>
    <property type="match status" value="1"/>
</dbReference>
<dbReference type="InterPro" id="IPR001867">
    <property type="entry name" value="OmpR/PhoB-type_DNA-bd"/>
</dbReference>
<comment type="caution">
    <text evidence="12">The sequence shown here is derived from an EMBL/GenBank/DDBJ whole genome shotgun (WGS) entry which is preliminary data.</text>
</comment>
<dbReference type="PATRIC" id="fig|1560234.3.peg.251"/>
<feature type="domain" description="OmpR/PhoB-type" evidence="11">
    <location>
        <begin position="130"/>
        <end position="229"/>
    </location>
</feature>
<dbReference type="InterPro" id="IPR011006">
    <property type="entry name" value="CheY-like_superfamily"/>
</dbReference>
<evidence type="ECO:0000256" key="2">
    <source>
        <dbReference type="ARBA" id="ARBA00022490"/>
    </source>
</evidence>
<gene>
    <name evidence="12" type="ORF">SP90_01205</name>
</gene>
<dbReference type="InterPro" id="IPR036388">
    <property type="entry name" value="WH-like_DNA-bd_sf"/>
</dbReference>
<evidence type="ECO:0000256" key="6">
    <source>
        <dbReference type="ARBA" id="ARBA00023125"/>
    </source>
</evidence>
<dbReference type="CDD" id="cd00383">
    <property type="entry name" value="trans_reg_C"/>
    <property type="match status" value="1"/>
</dbReference>
<keyword evidence="7" id="KW-0804">Transcription</keyword>
<dbReference type="Pfam" id="PF00486">
    <property type="entry name" value="Trans_reg_C"/>
    <property type="match status" value="1"/>
</dbReference>
<feature type="DNA-binding region" description="OmpR/PhoB-type" evidence="9">
    <location>
        <begin position="130"/>
        <end position="229"/>
    </location>
</feature>
<evidence type="ECO:0000313" key="13">
    <source>
        <dbReference type="Proteomes" id="UP000091979"/>
    </source>
</evidence>
<evidence type="ECO:0008006" key="14">
    <source>
        <dbReference type="Google" id="ProtNLM"/>
    </source>
</evidence>
<dbReference type="Proteomes" id="UP000091979">
    <property type="component" value="Unassembled WGS sequence"/>
</dbReference>
<comment type="subcellular location">
    <subcellularLocation>
        <location evidence="1">Cytoplasm</location>
    </subcellularLocation>
</comment>
<evidence type="ECO:0000256" key="8">
    <source>
        <dbReference type="PROSITE-ProRule" id="PRU00169"/>
    </source>
</evidence>
<sequence>MYSLLLVDPDNETCSTYAQVLRDERFTCTVCKSAAEVAALEMTGAYDLLIMEMDLPDANGFDFIASLRSQSQIPIVVLSSRSDIIDKIVALEMGADDFMLKPIVERELLARIRSLLRRSRTKYVGSVSRSRMFVFDGVEIDTSARLVRRNGESLGLTQVEYVILEMLIDAAGQTVSRDLISLKALGKELAPYDRSIDVHISKLRKKLGAVSDRAERIVTVRGVGYFYSMPKDEKAVGMA</sequence>
<dbReference type="SUPFAM" id="SSF52172">
    <property type="entry name" value="CheY-like"/>
    <property type="match status" value="1"/>
</dbReference>
<dbReference type="GO" id="GO:0000976">
    <property type="term" value="F:transcription cis-regulatory region binding"/>
    <property type="evidence" value="ECO:0007669"/>
    <property type="project" value="TreeGrafter"/>
</dbReference>
<evidence type="ECO:0000256" key="3">
    <source>
        <dbReference type="ARBA" id="ARBA00022553"/>
    </source>
</evidence>
<dbReference type="SUPFAM" id="SSF46894">
    <property type="entry name" value="C-terminal effector domain of the bipartite response regulators"/>
    <property type="match status" value="1"/>
</dbReference>
<dbReference type="Gene3D" id="6.10.250.690">
    <property type="match status" value="1"/>
</dbReference>
<keyword evidence="5" id="KW-0805">Transcription regulation</keyword>
<evidence type="ECO:0000256" key="9">
    <source>
        <dbReference type="PROSITE-ProRule" id="PRU01091"/>
    </source>
</evidence>
<accession>A0A1B7XQ94</accession>
<dbReference type="Gene3D" id="3.40.50.2300">
    <property type="match status" value="1"/>
</dbReference>
<organism evidence="12 13">
    <name type="scientific">Halodesulfovibrio spirochaetisodalis</name>
    <dbReference type="NCBI Taxonomy" id="1560234"/>
    <lineage>
        <taxon>Bacteria</taxon>
        <taxon>Pseudomonadati</taxon>
        <taxon>Thermodesulfobacteriota</taxon>
        <taxon>Desulfovibrionia</taxon>
        <taxon>Desulfovibrionales</taxon>
        <taxon>Desulfovibrionaceae</taxon>
        <taxon>Halodesulfovibrio</taxon>
    </lineage>
</organism>
<evidence type="ECO:0000259" key="10">
    <source>
        <dbReference type="PROSITE" id="PS50110"/>
    </source>
</evidence>
<evidence type="ECO:0000256" key="5">
    <source>
        <dbReference type="ARBA" id="ARBA00023015"/>
    </source>
</evidence>
<keyword evidence="13" id="KW-1185">Reference proteome</keyword>
<dbReference type="InterPro" id="IPR001789">
    <property type="entry name" value="Sig_transdc_resp-reg_receiver"/>
</dbReference>
<keyword evidence="4" id="KW-0902">Two-component regulatory system</keyword>